<dbReference type="Proteomes" id="UP000535705">
    <property type="component" value="Unassembled WGS sequence"/>
</dbReference>
<dbReference type="GO" id="GO:0008270">
    <property type="term" value="F:zinc ion binding"/>
    <property type="evidence" value="ECO:0007669"/>
    <property type="project" value="UniProtKB-KW"/>
</dbReference>
<evidence type="ECO:0000313" key="7">
    <source>
        <dbReference type="Proteomes" id="UP000535705"/>
    </source>
</evidence>
<dbReference type="SMART" id="SM00184">
    <property type="entry name" value="RING"/>
    <property type="match status" value="1"/>
</dbReference>
<evidence type="ECO:0000256" key="4">
    <source>
        <dbReference type="PROSITE-ProRule" id="PRU00175"/>
    </source>
</evidence>
<dbReference type="SUPFAM" id="SSF57850">
    <property type="entry name" value="RING/U-box"/>
    <property type="match status" value="1"/>
</dbReference>
<keyword evidence="7" id="KW-1185">Reference proteome</keyword>
<comment type="caution">
    <text evidence="6">The sequence shown here is derived from an EMBL/GenBank/DDBJ whole genome shotgun (WGS) entry which is preliminary data.</text>
</comment>
<feature type="non-terminal residue" evidence="6">
    <location>
        <position position="1"/>
    </location>
</feature>
<evidence type="ECO:0000256" key="2">
    <source>
        <dbReference type="ARBA" id="ARBA00022771"/>
    </source>
</evidence>
<keyword evidence="6" id="KW-0436">Ligase</keyword>
<dbReference type="EMBL" id="VWYP01017299">
    <property type="protein sequence ID" value="NXR77438.1"/>
    <property type="molecule type" value="Genomic_DNA"/>
</dbReference>
<dbReference type="AlphaFoldDB" id="A0A7L2NYH1"/>
<dbReference type="OrthoDB" id="9906618at2759"/>
<evidence type="ECO:0000256" key="1">
    <source>
        <dbReference type="ARBA" id="ARBA00022723"/>
    </source>
</evidence>
<dbReference type="GO" id="GO:0016874">
    <property type="term" value="F:ligase activity"/>
    <property type="evidence" value="ECO:0007669"/>
    <property type="project" value="UniProtKB-KW"/>
</dbReference>
<sequence>SQYKLQEIRQRFTRSPGQPILHWLNQCWCSGADLPIFVDGYEAEQLGSLSCDVALDRVIRSMTGTLSLWMRLVLSVRVVYTADKVLVYRDRWNTKVEGVVYLRELTMTDILFGDTRNREYLHDLEGAYCTWPIWWEFTRSAAPPYAKALASFRWKRNLKVQELQAYVWECIPTPSSPPQDSFSHVKIQPKKRDDPCTICHEELGRNSCELECGHEFHRGCIRTWLQEHSSTCPICREYAVLPADVPARPARRNSKRYKAKPWKRSVF</sequence>
<dbReference type="Pfam" id="PF13639">
    <property type="entry name" value="zf-RING_2"/>
    <property type="match status" value="1"/>
</dbReference>
<gene>
    <name evidence="6" type="primary">Dzip3_0</name>
    <name evidence="6" type="ORF">PYCJOC_R15360</name>
</gene>
<accession>A0A7L2NYH1</accession>
<feature type="domain" description="RING-type" evidence="5">
    <location>
        <begin position="196"/>
        <end position="236"/>
    </location>
</feature>
<name>A0A7L2NYH1_PYCJO</name>
<dbReference type="PANTHER" id="PTHR17550">
    <property type="entry name" value="E3 UBIQUITIN-PROTEIN LIGASE TTC3"/>
    <property type="match status" value="1"/>
</dbReference>
<keyword evidence="2 4" id="KW-0863">Zinc-finger</keyword>
<dbReference type="PANTHER" id="PTHR17550:SF4">
    <property type="entry name" value="E3 UBIQUITIN-PROTEIN LIGASE TTC3"/>
    <property type="match status" value="1"/>
</dbReference>
<feature type="non-terminal residue" evidence="6">
    <location>
        <position position="267"/>
    </location>
</feature>
<dbReference type="InterPro" id="IPR001841">
    <property type="entry name" value="Znf_RING"/>
</dbReference>
<proteinExistence type="predicted"/>
<evidence type="ECO:0000256" key="3">
    <source>
        <dbReference type="ARBA" id="ARBA00022833"/>
    </source>
</evidence>
<dbReference type="PROSITE" id="PS50089">
    <property type="entry name" value="ZF_RING_2"/>
    <property type="match status" value="1"/>
</dbReference>
<reference evidence="6 7" key="1">
    <citation type="submission" date="2019-09" db="EMBL/GenBank/DDBJ databases">
        <title>Bird 10,000 Genomes (B10K) Project - Family phase.</title>
        <authorList>
            <person name="Zhang G."/>
        </authorList>
    </citation>
    <scope>NUCLEOTIDE SEQUENCE [LARGE SCALE GENOMIC DNA]</scope>
    <source>
        <strain evidence="6">B10K-DU-002-42</strain>
        <tissue evidence="6">Muscle</tissue>
    </source>
</reference>
<evidence type="ECO:0000313" key="6">
    <source>
        <dbReference type="EMBL" id="NXR77438.1"/>
    </source>
</evidence>
<dbReference type="InterPro" id="IPR013083">
    <property type="entry name" value="Znf_RING/FYVE/PHD"/>
</dbReference>
<keyword evidence="1" id="KW-0479">Metal-binding</keyword>
<organism evidence="6 7">
    <name type="scientific">Pycnonotus jocosus</name>
    <name type="common">Red-whiskered bulbul</name>
    <name type="synonym">Lanius jocosus</name>
    <dbReference type="NCBI Taxonomy" id="182897"/>
    <lineage>
        <taxon>Eukaryota</taxon>
        <taxon>Metazoa</taxon>
        <taxon>Chordata</taxon>
        <taxon>Craniata</taxon>
        <taxon>Vertebrata</taxon>
        <taxon>Euteleostomi</taxon>
        <taxon>Archelosauria</taxon>
        <taxon>Archosauria</taxon>
        <taxon>Dinosauria</taxon>
        <taxon>Saurischia</taxon>
        <taxon>Theropoda</taxon>
        <taxon>Coelurosauria</taxon>
        <taxon>Aves</taxon>
        <taxon>Neognathae</taxon>
        <taxon>Neoaves</taxon>
        <taxon>Telluraves</taxon>
        <taxon>Australaves</taxon>
        <taxon>Passeriformes</taxon>
        <taxon>Sylvioidea</taxon>
        <taxon>Pycnonotidae</taxon>
        <taxon>Pycnonotus</taxon>
    </lineage>
</organism>
<protein>
    <submittedName>
        <fullName evidence="6">DZIP3 ligase</fullName>
    </submittedName>
</protein>
<dbReference type="Gene3D" id="3.30.40.10">
    <property type="entry name" value="Zinc/RING finger domain, C3HC4 (zinc finger)"/>
    <property type="match status" value="1"/>
</dbReference>
<keyword evidence="3" id="KW-0862">Zinc</keyword>
<evidence type="ECO:0000259" key="5">
    <source>
        <dbReference type="PROSITE" id="PS50089"/>
    </source>
</evidence>